<dbReference type="OrthoDB" id="10265971at2759"/>
<evidence type="ECO:0008006" key="4">
    <source>
        <dbReference type="Google" id="ProtNLM"/>
    </source>
</evidence>
<dbReference type="GO" id="GO:0016491">
    <property type="term" value="F:oxidoreductase activity"/>
    <property type="evidence" value="ECO:0007669"/>
    <property type="project" value="UniProtKB-KW"/>
</dbReference>
<dbReference type="InterPro" id="IPR025337">
    <property type="entry name" value="Questin_oxidase-like"/>
</dbReference>
<reference evidence="2 3" key="1">
    <citation type="submission" date="2019-04" db="EMBL/GenBank/DDBJ databases">
        <title>Friends and foes A comparative genomics study of 23 Aspergillus species from section Flavi.</title>
        <authorList>
            <consortium name="DOE Joint Genome Institute"/>
            <person name="Kjaerbolling I."/>
            <person name="Vesth T."/>
            <person name="Frisvad J.C."/>
            <person name="Nybo J.L."/>
            <person name="Theobald S."/>
            <person name="Kildgaard S."/>
            <person name="Isbrandt T."/>
            <person name="Kuo A."/>
            <person name="Sato A."/>
            <person name="Lyhne E.K."/>
            <person name="Kogle M.E."/>
            <person name="Wiebenga A."/>
            <person name="Kun R.S."/>
            <person name="Lubbers R.J."/>
            <person name="Makela M.R."/>
            <person name="Barry K."/>
            <person name="Chovatia M."/>
            <person name="Clum A."/>
            <person name="Daum C."/>
            <person name="Haridas S."/>
            <person name="He G."/>
            <person name="LaButti K."/>
            <person name="Lipzen A."/>
            <person name="Mondo S."/>
            <person name="Riley R."/>
            <person name="Salamov A."/>
            <person name="Simmons B.A."/>
            <person name="Magnuson J.K."/>
            <person name="Henrissat B."/>
            <person name="Mortensen U.H."/>
            <person name="Larsen T.O."/>
            <person name="Devries R.P."/>
            <person name="Grigoriev I.V."/>
            <person name="Machida M."/>
            <person name="Baker S.E."/>
            <person name="Andersen M.R."/>
        </authorList>
    </citation>
    <scope>NUCLEOTIDE SEQUENCE [LARGE SCALE GENOMIC DNA]</scope>
    <source>
        <strain evidence="2 3">CBS 151.66</strain>
    </source>
</reference>
<dbReference type="Proteomes" id="UP000326565">
    <property type="component" value="Unassembled WGS sequence"/>
</dbReference>
<keyword evidence="1" id="KW-0560">Oxidoreductase</keyword>
<dbReference type="Pfam" id="PF14027">
    <property type="entry name" value="Questin_oxidase"/>
    <property type="match status" value="1"/>
</dbReference>
<dbReference type="EMBL" id="ML732159">
    <property type="protein sequence ID" value="KAB8078313.1"/>
    <property type="molecule type" value="Genomic_DNA"/>
</dbReference>
<evidence type="ECO:0000313" key="3">
    <source>
        <dbReference type="Proteomes" id="UP000326565"/>
    </source>
</evidence>
<dbReference type="PANTHER" id="PTHR35870">
    <property type="entry name" value="PROTEIN, PUTATIVE (AFU_ORTHOLOGUE AFUA_5G03330)-RELATED"/>
    <property type="match status" value="1"/>
</dbReference>
<dbReference type="PANTHER" id="PTHR35870:SF6">
    <property type="entry name" value="MGS207 PROTEIN"/>
    <property type="match status" value="1"/>
</dbReference>
<protein>
    <recommendedName>
        <fullName evidence="4">Oxidoreductase AflY</fullName>
    </recommendedName>
</protein>
<gene>
    <name evidence="2" type="ORF">BDV29DRAFT_152842</name>
</gene>
<organism evidence="2 3">
    <name type="scientific">Aspergillus leporis</name>
    <dbReference type="NCBI Taxonomy" id="41062"/>
    <lineage>
        <taxon>Eukaryota</taxon>
        <taxon>Fungi</taxon>
        <taxon>Dikarya</taxon>
        <taxon>Ascomycota</taxon>
        <taxon>Pezizomycotina</taxon>
        <taxon>Eurotiomycetes</taxon>
        <taxon>Eurotiomycetidae</taxon>
        <taxon>Eurotiales</taxon>
        <taxon>Aspergillaceae</taxon>
        <taxon>Aspergillus</taxon>
        <taxon>Aspergillus subgen. Circumdati</taxon>
    </lineage>
</organism>
<evidence type="ECO:0000256" key="1">
    <source>
        <dbReference type="ARBA" id="ARBA00023002"/>
    </source>
</evidence>
<sequence>MTSTKNVDLTPVPSFNLGSLPDERSKTLQSLLQQNHQDHAVLLDPRLIFHNHMPHMLGSAYLLGFPPDKLVKMYQNEALRLKGLDSRFIRTGITGDNWRDFLGKKKYTAAYTDFFDQEVSNNHGDWKKVVNEYLLSSPQPLIHGFVGGRKHPPFTFDPLPFQLSPSNKQGVGHPFIHLAYAYEFSSPEIATEALSLGCTERDPIHRYLDTPYPDTSTYKSTSPKTILQCVRDDARFSGLFSIPGYNNIATIFAKAESAILDHWNAWDIVDPARQLREIVEVAGILLMESRTKAGEYDFFLAHALTVGHALRVLLPVFRGEWRVDVLRQFWLFVLFVYVAQLRPGFKGEEEAEVMGFELGGRGWGWVCERCVEGEVWDDAHRVKVVRAFRMLGEWDGEKDGWYLRAAVRFVEEFRGWTGFGAGVEGIEGEE</sequence>
<name>A0A5N5XC31_9EURO</name>
<keyword evidence="3" id="KW-1185">Reference proteome</keyword>
<evidence type="ECO:0000313" key="2">
    <source>
        <dbReference type="EMBL" id="KAB8078313.1"/>
    </source>
</evidence>
<proteinExistence type="predicted"/>
<accession>A0A5N5XC31</accession>
<dbReference type="AlphaFoldDB" id="A0A5N5XC31"/>